<feature type="domain" description="HAMP" evidence="10">
    <location>
        <begin position="27"/>
        <end position="78"/>
    </location>
</feature>
<keyword evidence="7" id="KW-0902">Two-component regulatory system</keyword>
<dbReference type="CDD" id="cd00075">
    <property type="entry name" value="HATPase"/>
    <property type="match status" value="1"/>
</dbReference>
<organism evidence="11 12">
    <name type="scientific">Roseovarius gaetbuli</name>
    <dbReference type="NCBI Taxonomy" id="1356575"/>
    <lineage>
        <taxon>Bacteria</taxon>
        <taxon>Pseudomonadati</taxon>
        <taxon>Pseudomonadota</taxon>
        <taxon>Alphaproteobacteria</taxon>
        <taxon>Rhodobacterales</taxon>
        <taxon>Roseobacteraceae</taxon>
        <taxon>Roseovarius</taxon>
    </lineage>
</organism>
<evidence type="ECO:0000256" key="5">
    <source>
        <dbReference type="ARBA" id="ARBA00022679"/>
    </source>
</evidence>
<dbReference type="GO" id="GO:0000155">
    <property type="term" value="F:phosphorelay sensor kinase activity"/>
    <property type="evidence" value="ECO:0007669"/>
    <property type="project" value="InterPro"/>
</dbReference>
<accession>A0A1X6YJ66</accession>
<dbReference type="PROSITE" id="PS50885">
    <property type="entry name" value="HAMP"/>
    <property type="match status" value="1"/>
</dbReference>
<dbReference type="Gene3D" id="3.40.190.10">
    <property type="entry name" value="Periplasmic binding protein-like II"/>
    <property type="match status" value="2"/>
</dbReference>
<dbReference type="PROSITE" id="PS50109">
    <property type="entry name" value="HIS_KIN"/>
    <property type="match status" value="1"/>
</dbReference>
<dbReference type="EC" id="2.7.13.3" evidence="3"/>
<evidence type="ECO:0000256" key="8">
    <source>
        <dbReference type="SAM" id="Phobius"/>
    </source>
</evidence>
<dbReference type="InterPro" id="IPR050428">
    <property type="entry name" value="TCS_sensor_his_kinase"/>
</dbReference>
<evidence type="ECO:0000313" key="12">
    <source>
        <dbReference type="Proteomes" id="UP000194012"/>
    </source>
</evidence>
<comment type="subcellular location">
    <subcellularLocation>
        <location evidence="2">Membrane</location>
    </subcellularLocation>
</comment>
<keyword evidence="8" id="KW-0472">Membrane</keyword>
<dbReference type="SUPFAM" id="SSF47384">
    <property type="entry name" value="Homodimeric domain of signal transducing histidine kinase"/>
    <property type="match status" value="1"/>
</dbReference>
<dbReference type="Gene3D" id="1.10.287.130">
    <property type="match status" value="1"/>
</dbReference>
<evidence type="ECO:0000256" key="3">
    <source>
        <dbReference type="ARBA" id="ARBA00012438"/>
    </source>
</evidence>
<name>A0A1X6YJ66_9RHOB</name>
<dbReference type="Pfam" id="PF00512">
    <property type="entry name" value="HisKA"/>
    <property type="match status" value="1"/>
</dbReference>
<reference evidence="12" key="1">
    <citation type="submission" date="2017-03" db="EMBL/GenBank/DDBJ databases">
        <authorList>
            <person name="Rodrigo-Torres L."/>
            <person name="Arahal R.D."/>
            <person name="Lucena T."/>
        </authorList>
    </citation>
    <scope>NUCLEOTIDE SEQUENCE [LARGE SCALE GENOMIC DNA]</scope>
    <source>
        <strain evidence="12">CECT 8370</strain>
    </source>
</reference>
<evidence type="ECO:0000256" key="4">
    <source>
        <dbReference type="ARBA" id="ARBA00022553"/>
    </source>
</evidence>
<dbReference type="GO" id="GO:0005886">
    <property type="term" value="C:plasma membrane"/>
    <property type="evidence" value="ECO:0007669"/>
    <property type="project" value="TreeGrafter"/>
</dbReference>
<dbReference type="PANTHER" id="PTHR45436:SF1">
    <property type="entry name" value="SENSOR PROTEIN QSEC"/>
    <property type="match status" value="1"/>
</dbReference>
<evidence type="ECO:0000259" key="9">
    <source>
        <dbReference type="PROSITE" id="PS50109"/>
    </source>
</evidence>
<evidence type="ECO:0000256" key="1">
    <source>
        <dbReference type="ARBA" id="ARBA00000085"/>
    </source>
</evidence>
<evidence type="ECO:0000259" key="10">
    <source>
        <dbReference type="PROSITE" id="PS50885"/>
    </source>
</evidence>
<evidence type="ECO:0000256" key="7">
    <source>
        <dbReference type="ARBA" id="ARBA00023012"/>
    </source>
</evidence>
<dbReference type="SUPFAM" id="SSF53850">
    <property type="entry name" value="Periplasmic binding protein-like II"/>
    <property type="match status" value="1"/>
</dbReference>
<evidence type="ECO:0000256" key="6">
    <source>
        <dbReference type="ARBA" id="ARBA00022777"/>
    </source>
</evidence>
<dbReference type="Proteomes" id="UP000194012">
    <property type="component" value="Unassembled WGS sequence"/>
</dbReference>
<dbReference type="RefSeq" id="WP_245827190.1">
    <property type="nucleotide sequence ID" value="NZ_FWFJ01000004.1"/>
</dbReference>
<dbReference type="EMBL" id="FWFJ01000004">
    <property type="protein sequence ID" value="SLN22355.1"/>
    <property type="molecule type" value="Genomic_DNA"/>
</dbReference>
<dbReference type="InterPro" id="IPR005467">
    <property type="entry name" value="His_kinase_dom"/>
</dbReference>
<gene>
    <name evidence="11" type="primary">basS</name>
    <name evidence="11" type="ORF">ROG8370_00781</name>
</gene>
<evidence type="ECO:0000256" key="2">
    <source>
        <dbReference type="ARBA" id="ARBA00004370"/>
    </source>
</evidence>
<comment type="catalytic activity">
    <reaction evidence="1">
        <text>ATP + protein L-histidine = ADP + protein N-phospho-L-histidine.</text>
        <dbReference type="EC" id="2.7.13.3"/>
    </reaction>
</comment>
<keyword evidence="8" id="KW-1133">Transmembrane helix</keyword>
<dbReference type="CDD" id="cd00082">
    <property type="entry name" value="HisKA"/>
    <property type="match status" value="1"/>
</dbReference>
<dbReference type="InterPro" id="IPR036890">
    <property type="entry name" value="HATPase_C_sf"/>
</dbReference>
<dbReference type="InterPro" id="IPR036097">
    <property type="entry name" value="HisK_dim/P_sf"/>
</dbReference>
<keyword evidence="12" id="KW-1185">Reference proteome</keyword>
<dbReference type="Pfam" id="PF13531">
    <property type="entry name" value="SBP_bac_11"/>
    <property type="match status" value="1"/>
</dbReference>
<dbReference type="SUPFAM" id="SSF55874">
    <property type="entry name" value="ATPase domain of HSP90 chaperone/DNA topoisomerase II/histidine kinase"/>
    <property type="match status" value="1"/>
</dbReference>
<dbReference type="PANTHER" id="PTHR45436">
    <property type="entry name" value="SENSOR HISTIDINE KINASE YKOH"/>
    <property type="match status" value="1"/>
</dbReference>
<dbReference type="InterPro" id="IPR003661">
    <property type="entry name" value="HisK_dim/P_dom"/>
</dbReference>
<evidence type="ECO:0000313" key="11">
    <source>
        <dbReference type="EMBL" id="SLN22355.1"/>
    </source>
</evidence>
<dbReference type="Gene3D" id="3.30.565.10">
    <property type="entry name" value="Histidine kinase-like ATPase, C-terminal domain"/>
    <property type="match status" value="1"/>
</dbReference>
<keyword evidence="6" id="KW-0418">Kinase</keyword>
<keyword evidence="4" id="KW-0597">Phosphoprotein</keyword>
<proteinExistence type="predicted"/>
<protein>
    <recommendedName>
        <fullName evidence="3">histidine kinase</fullName>
        <ecNumber evidence="3">2.7.13.3</ecNumber>
    </recommendedName>
</protein>
<dbReference type="InterPro" id="IPR003660">
    <property type="entry name" value="HAMP_dom"/>
</dbReference>
<dbReference type="AlphaFoldDB" id="A0A1X6YJ66"/>
<feature type="transmembrane region" description="Helical" evidence="8">
    <location>
        <begin position="6"/>
        <end position="26"/>
    </location>
</feature>
<keyword evidence="5 11" id="KW-0808">Transferase</keyword>
<feature type="domain" description="Histidine kinase" evidence="9">
    <location>
        <begin position="86"/>
        <end position="240"/>
    </location>
</feature>
<keyword evidence="8" id="KW-0812">Transmembrane</keyword>
<sequence length="566" mass="61901">MSLFLNGMTGLAGISLIGLGFVWLAIRRALSPLRQIEADLRARPPGDLTPVKGASPREISGLFEAINSFIARLDRNLKLTEGFIADVAHQTRTSLSALQGHLSLAVDSKDPKKMHARLVRSELQAERTVRLTNQLLANEMVIHRSDRATLNPIALKPVVHDTLAEMLRDSRMRNIMVTFDADNLPDGEDMLIADALSIREALRNLIDNAIRHGPPDNTIDITLDIEDDALALKVEDAGPGGAMAQTITIFSATDTPAMAPVIAEFEARNPDVTIVYEEYQTVALHEAMLAGAAPDVVISSAMDLQVDLVNRGIARRLDMPEFEALPEWSIWRSELFGFTFESAVIVYNSELVAPEDLANEHRELASFIRNHGTTLQRRIGIYDLRSSGIGYLFATQDAEQGVQAQRITEILGQSGVRTFCCTSDMAAATASGEISLAINVIGSYAMSLAAQDPRVGEHFLSDYNLVMARSAFIPEILPNPAAAELFVMFLISEDGQRVIATQSQLIPILEVAKIDGWAFAQLRAQEGSFLPICLGLGLGLGLLTYLDNLKKNNFLEGWDASLRSSR</sequence>
<dbReference type="SMART" id="SM00388">
    <property type="entry name" value="HisKA"/>
    <property type="match status" value="1"/>
</dbReference>